<comment type="caution">
    <text evidence="4">The sequence shown here is derived from an EMBL/GenBank/DDBJ whole genome shotgun (WGS) entry which is preliminary data.</text>
</comment>
<evidence type="ECO:0000256" key="2">
    <source>
        <dbReference type="ARBA" id="ARBA00022840"/>
    </source>
</evidence>
<dbReference type="Gene3D" id="3.40.50.300">
    <property type="entry name" value="P-loop containing nucleotide triphosphate hydrolases"/>
    <property type="match status" value="1"/>
</dbReference>
<dbReference type="GO" id="GO:0005737">
    <property type="term" value="C:cytoplasm"/>
    <property type="evidence" value="ECO:0007669"/>
    <property type="project" value="TreeGrafter"/>
</dbReference>
<dbReference type="GO" id="GO:0034605">
    <property type="term" value="P:cellular response to heat"/>
    <property type="evidence" value="ECO:0007669"/>
    <property type="project" value="TreeGrafter"/>
</dbReference>
<sequence>MTSNAGARSIAAPKRMVFTSVETAEQSYEVMKKGVMDEVKNIFKPEFINRIDDIIVFHPLEQEDIVEIVKIMAKTLCKRVEENMDITLTFTDKAIEKIAEVGYDKAYGARPLRRALQTKIEDVFAEEFLSGNFQKGSKVSVGVKTNGFSFRTVK</sequence>
<dbReference type="Gene3D" id="1.10.8.60">
    <property type="match status" value="1"/>
</dbReference>
<dbReference type="InterPro" id="IPR027417">
    <property type="entry name" value="P-loop_NTPase"/>
</dbReference>
<dbReference type="EMBL" id="VSSQ01042798">
    <property type="protein sequence ID" value="MPM96415.1"/>
    <property type="molecule type" value="Genomic_DNA"/>
</dbReference>
<dbReference type="SUPFAM" id="SSF52540">
    <property type="entry name" value="P-loop containing nucleoside triphosphate hydrolases"/>
    <property type="match status" value="1"/>
</dbReference>
<evidence type="ECO:0000313" key="4">
    <source>
        <dbReference type="EMBL" id="MPM96415.1"/>
    </source>
</evidence>
<dbReference type="Pfam" id="PF10431">
    <property type="entry name" value="ClpB_D2-small"/>
    <property type="match status" value="1"/>
</dbReference>
<dbReference type="PANTHER" id="PTHR11638">
    <property type="entry name" value="ATP-DEPENDENT CLP PROTEASE"/>
    <property type="match status" value="1"/>
</dbReference>
<proteinExistence type="predicted"/>
<dbReference type="InterPro" id="IPR050130">
    <property type="entry name" value="ClpA_ClpB"/>
</dbReference>
<dbReference type="AlphaFoldDB" id="A0A645E4H9"/>
<feature type="domain" description="Clp ATPase C-terminal" evidence="3">
    <location>
        <begin position="60"/>
        <end position="150"/>
    </location>
</feature>
<dbReference type="InterPro" id="IPR019489">
    <property type="entry name" value="Clp_ATPase_C"/>
</dbReference>
<dbReference type="GO" id="GO:0005524">
    <property type="term" value="F:ATP binding"/>
    <property type="evidence" value="ECO:0007669"/>
    <property type="project" value="UniProtKB-KW"/>
</dbReference>
<keyword evidence="2" id="KW-0067">ATP-binding</keyword>
<keyword evidence="1" id="KW-0547">Nucleotide-binding</keyword>
<reference evidence="4" key="1">
    <citation type="submission" date="2019-08" db="EMBL/GenBank/DDBJ databases">
        <authorList>
            <person name="Kucharzyk K."/>
            <person name="Murdoch R.W."/>
            <person name="Higgins S."/>
            <person name="Loffler F."/>
        </authorList>
    </citation>
    <scope>NUCLEOTIDE SEQUENCE</scope>
</reference>
<dbReference type="InterPro" id="IPR003959">
    <property type="entry name" value="ATPase_AAA_core"/>
</dbReference>
<organism evidence="4">
    <name type="scientific">bioreactor metagenome</name>
    <dbReference type="NCBI Taxonomy" id="1076179"/>
    <lineage>
        <taxon>unclassified sequences</taxon>
        <taxon>metagenomes</taxon>
        <taxon>ecological metagenomes</taxon>
    </lineage>
</organism>
<accession>A0A645E4H9</accession>
<name>A0A645E4H9_9ZZZZ</name>
<evidence type="ECO:0000259" key="3">
    <source>
        <dbReference type="SMART" id="SM01086"/>
    </source>
</evidence>
<dbReference type="GO" id="GO:0016887">
    <property type="term" value="F:ATP hydrolysis activity"/>
    <property type="evidence" value="ECO:0007669"/>
    <property type="project" value="InterPro"/>
</dbReference>
<evidence type="ECO:0000256" key="1">
    <source>
        <dbReference type="ARBA" id="ARBA00022741"/>
    </source>
</evidence>
<dbReference type="PANTHER" id="PTHR11638:SF18">
    <property type="entry name" value="HEAT SHOCK PROTEIN 104"/>
    <property type="match status" value="1"/>
</dbReference>
<dbReference type="Pfam" id="PF07724">
    <property type="entry name" value="AAA_2"/>
    <property type="match status" value="1"/>
</dbReference>
<dbReference type="SMART" id="SM01086">
    <property type="entry name" value="ClpB_D2-small"/>
    <property type="match status" value="1"/>
</dbReference>
<protein>
    <submittedName>
        <fullName evidence="4">Negative regulator of genetic competence ClpC/MecB</fullName>
    </submittedName>
</protein>
<gene>
    <name evidence="4" type="primary">clpC_40</name>
    <name evidence="4" type="ORF">SDC9_143578</name>
</gene>